<name>A0A917R9U5_9ACTN</name>
<comment type="caution">
    <text evidence="2">The sequence shown here is derived from an EMBL/GenBank/DDBJ whole genome shotgun (WGS) entry which is preliminary data.</text>
</comment>
<evidence type="ECO:0000313" key="3">
    <source>
        <dbReference type="Proteomes" id="UP000645217"/>
    </source>
</evidence>
<dbReference type="Proteomes" id="UP000645217">
    <property type="component" value="Unassembled WGS sequence"/>
</dbReference>
<reference evidence="2" key="1">
    <citation type="journal article" date="2014" name="Int. J. Syst. Evol. Microbiol.">
        <title>Complete genome sequence of Corynebacterium casei LMG S-19264T (=DSM 44701T), isolated from a smear-ripened cheese.</title>
        <authorList>
            <consortium name="US DOE Joint Genome Institute (JGI-PGF)"/>
            <person name="Walter F."/>
            <person name="Albersmeier A."/>
            <person name="Kalinowski J."/>
            <person name="Ruckert C."/>
        </authorList>
    </citation>
    <scope>NUCLEOTIDE SEQUENCE</scope>
    <source>
        <strain evidence="2">JCM 13064</strain>
    </source>
</reference>
<feature type="domain" description="Transposase IS701-like DDE" evidence="1">
    <location>
        <begin position="29"/>
        <end position="245"/>
    </location>
</feature>
<keyword evidence="3" id="KW-1185">Reference proteome</keyword>
<protein>
    <submittedName>
        <fullName evidence="2">ISXo8 transposase</fullName>
    </submittedName>
</protein>
<proteinExistence type="predicted"/>
<dbReference type="Pfam" id="PF13546">
    <property type="entry name" value="DDE_5"/>
    <property type="match status" value="1"/>
</dbReference>
<dbReference type="EMBL" id="BMNT01000025">
    <property type="protein sequence ID" value="GGK97711.1"/>
    <property type="molecule type" value="Genomic_DNA"/>
</dbReference>
<dbReference type="InterPro" id="IPR038721">
    <property type="entry name" value="IS701-like_DDE_dom"/>
</dbReference>
<organism evidence="2 3">
    <name type="scientific">Sphaerisporangium melleum</name>
    <dbReference type="NCBI Taxonomy" id="321316"/>
    <lineage>
        <taxon>Bacteria</taxon>
        <taxon>Bacillati</taxon>
        <taxon>Actinomycetota</taxon>
        <taxon>Actinomycetes</taxon>
        <taxon>Streptosporangiales</taxon>
        <taxon>Streptosporangiaceae</taxon>
        <taxon>Sphaerisporangium</taxon>
    </lineage>
</organism>
<dbReference type="PANTHER" id="PTHR33627">
    <property type="entry name" value="TRANSPOSASE"/>
    <property type="match status" value="1"/>
</dbReference>
<reference evidence="2" key="2">
    <citation type="submission" date="2020-09" db="EMBL/GenBank/DDBJ databases">
        <authorList>
            <person name="Sun Q."/>
            <person name="Ohkuma M."/>
        </authorList>
    </citation>
    <scope>NUCLEOTIDE SEQUENCE</scope>
    <source>
        <strain evidence="2">JCM 13064</strain>
    </source>
</reference>
<dbReference type="PANTHER" id="PTHR33627:SF1">
    <property type="entry name" value="TRANSPOSASE"/>
    <property type="match status" value="1"/>
</dbReference>
<evidence type="ECO:0000259" key="1">
    <source>
        <dbReference type="Pfam" id="PF13546"/>
    </source>
</evidence>
<dbReference type="InterPro" id="IPR039365">
    <property type="entry name" value="IS701-like"/>
</dbReference>
<dbReference type="AlphaFoldDB" id="A0A917R9U5"/>
<accession>A0A917R9U5</accession>
<gene>
    <name evidence="2" type="ORF">GCM10007964_44940</name>
</gene>
<sequence>MPVVDASGPARPKTADAIEAVTEELAEVVFASFPRRDQRTKGMRYLRGLLSARGRKSIRNIAAQVGGPGAEQSLHHFISSSTWDWKPVRAALAGHLAQLSPPEVWVVQPMTIPKAGHRSVGVDQSFDAYLGRPFRGQRAFGVWSSSQRLASPIEWRLFLPDTWVRDGSRRRRAEVPESVTKETMEECAIAALESVRSWHLPSRPVVLNTHVCDVASTIGRFRDAGLQVVARVCRAARLTVRDPALPGYGEGTLSALQILGSARDLRRPAESPAPATGSAPLVAAVRVGLAGAPSRSPAAEQGLVLLGEWDDPLGPPRSMWITTMDTAPLGTLLRLTRHATLTEASLRGLGEAVGLKDFEGRSFRGWHRHVTMASAAYAVAALTGAAAAGHRPRSA</sequence>
<evidence type="ECO:0000313" key="2">
    <source>
        <dbReference type="EMBL" id="GGK97711.1"/>
    </source>
</evidence>